<sequence length="89" mass="10136">MALRLRTIMQSRQLRRCKQAPATWTHSSRVLYTETLTELWEEGETHERKALAASSNPDIITQLTPSSGSQPCQADSCESVLELQQQHRI</sequence>
<proteinExistence type="predicted"/>
<keyword evidence="3" id="KW-1185">Reference proteome</keyword>
<gene>
    <name evidence="2" type="ORF">F7725_004173</name>
</gene>
<accession>A0A7J5XJE2</accession>
<evidence type="ECO:0000256" key="1">
    <source>
        <dbReference type="SAM" id="MobiDB-lite"/>
    </source>
</evidence>
<name>A0A7J5XJE2_DISMA</name>
<evidence type="ECO:0000313" key="2">
    <source>
        <dbReference type="EMBL" id="KAF3836709.1"/>
    </source>
</evidence>
<dbReference type="AlphaFoldDB" id="A0A7J5XJE2"/>
<evidence type="ECO:0000313" key="3">
    <source>
        <dbReference type="Proteomes" id="UP000518266"/>
    </source>
</evidence>
<reference evidence="2 3" key="1">
    <citation type="submission" date="2020-03" db="EMBL/GenBank/DDBJ databases">
        <title>Dissostichus mawsoni Genome sequencing and assembly.</title>
        <authorList>
            <person name="Park H."/>
        </authorList>
    </citation>
    <scope>NUCLEOTIDE SEQUENCE [LARGE SCALE GENOMIC DNA]</scope>
    <source>
        <strain evidence="2">DM0001</strain>
        <tissue evidence="2">Muscle</tissue>
    </source>
</reference>
<organism evidence="2 3">
    <name type="scientific">Dissostichus mawsoni</name>
    <name type="common">Antarctic cod</name>
    <dbReference type="NCBI Taxonomy" id="36200"/>
    <lineage>
        <taxon>Eukaryota</taxon>
        <taxon>Metazoa</taxon>
        <taxon>Chordata</taxon>
        <taxon>Craniata</taxon>
        <taxon>Vertebrata</taxon>
        <taxon>Euteleostomi</taxon>
        <taxon>Actinopterygii</taxon>
        <taxon>Neopterygii</taxon>
        <taxon>Teleostei</taxon>
        <taxon>Neoteleostei</taxon>
        <taxon>Acanthomorphata</taxon>
        <taxon>Eupercaria</taxon>
        <taxon>Perciformes</taxon>
        <taxon>Notothenioidei</taxon>
        <taxon>Nototheniidae</taxon>
        <taxon>Dissostichus</taxon>
    </lineage>
</organism>
<dbReference type="EMBL" id="JAAKFY010000023">
    <property type="protein sequence ID" value="KAF3836709.1"/>
    <property type="molecule type" value="Genomic_DNA"/>
</dbReference>
<dbReference type="Proteomes" id="UP000518266">
    <property type="component" value="Unassembled WGS sequence"/>
</dbReference>
<protein>
    <submittedName>
        <fullName evidence="2">Uncharacterized protein</fullName>
    </submittedName>
</protein>
<comment type="caution">
    <text evidence="2">The sequence shown here is derived from an EMBL/GenBank/DDBJ whole genome shotgun (WGS) entry which is preliminary data.</text>
</comment>
<feature type="region of interest" description="Disordered" evidence="1">
    <location>
        <begin position="47"/>
        <end position="74"/>
    </location>
</feature>
<feature type="compositionally biased region" description="Polar residues" evidence="1">
    <location>
        <begin position="53"/>
        <end position="73"/>
    </location>
</feature>